<dbReference type="EMBL" id="JH993087">
    <property type="protein sequence ID" value="EKX35620.1"/>
    <property type="molecule type" value="Genomic_DNA"/>
</dbReference>
<evidence type="ECO:0000313" key="4">
    <source>
        <dbReference type="EMBL" id="EKX35620.1"/>
    </source>
</evidence>
<feature type="region of interest" description="Disordered" evidence="3">
    <location>
        <begin position="1"/>
        <end position="79"/>
    </location>
</feature>
<dbReference type="SUPFAM" id="SSF52075">
    <property type="entry name" value="Outer arm dynein light chain 1"/>
    <property type="match status" value="1"/>
</dbReference>
<reference evidence="6" key="2">
    <citation type="submission" date="2012-11" db="EMBL/GenBank/DDBJ databases">
        <authorList>
            <person name="Kuo A."/>
            <person name="Curtis B.A."/>
            <person name="Tanifuji G."/>
            <person name="Burki F."/>
            <person name="Gruber A."/>
            <person name="Irimia M."/>
            <person name="Maruyama S."/>
            <person name="Arias M.C."/>
            <person name="Ball S.G."/>
            <person name="Gile G.H."/>
            <person name="Hirakawa Y."/>
            <person name="Hopkins J.F."/>
            <person name="Rensing S.A."/>
            <person name="Schmutz J."/>
            <person name="Symeonidi A."/>
            <person name="Elias M."/>
            <person name="Eveleigh R.J."/>
            <person name="Herman E.K."/>
            <person name="Klute M.J."/>
            <person name="Nakayama T."/>
            <person name="Obornik M."/>
            <person name="Reyes-Prieto A."/>
            <person name="Armbrust E.V."/>
            <person name="Aves S.J."/>
            <person name="Beiko R.G."/>
            <person name="Coutinho P."/>
            <person name="Dacks J.B."/>
            <person name="Durnford D.G."/>
            <person name="Fast N.M."/>
            <person name="Green B.R."/>
            <person name="Grisdale C."/>
            <person name="Hempe F."/>
            <person name="Henrissat B."/>
            <person name="Hoppner M.P."/>
            <person name="Ishida K.-I."/>
            <person name="Kim E."/>
            <person name="Koreny L."/>
            <person name="Kroth P.G."/>
            <person name="Liu Y."/>
            <person name="Malik S.-B."/>
            <person name="Maier U.G."/>
            <person name="McRose D."/>
            <person name="Mock T."/>
            <person name="Neilson J.A."/>
            <person name="Onodera N.T."/>
            <person name="Poole A.M."/>
            <person name="Pritham E.J."/>
            <person name="Richards T.A."/>
            <person name="Rocap G."/>
            <person name="Roy S.W."/>
            <person name="Sarai C."/>
            <person name="Schaack S."/>
            <person name="Shirato S."/>
            <person name="Slamovits C.H."/>
            <person name="Spencer D.F."/>
            <person name="Suzuki S."/>
            <person name="Worden A.Z."/>
            <person name="Zauner S."/>
            <person name="Barry K."/>
            <person name="Bell C."/>
            <person name="Bharti A.K."/>
            <person name="Crow J.A."/>
            <person name="Grimwood J."/>
            <person name="Kramer R."/>
            <person name="Lindquist E."/>
            <person name="Lucas S."/>
            <person name="Salamov A."/>
            <person name="McFadden G.I."/>
            <person name="Lane C.E."/>
            <person name="Keeling P.J."/>
            <person name="Gray M.W."/>
            <person name="Grigoriev I.V."/>
            <person name="Archibald J.M."/>
        </authorList>
    </citation>
    <scope>NUCLEOTIDE SEQUENCE</scope>
    <source>
        <strain evidence="6">CCMP2712</strain>
    </source>
</reference>
<evidence type="ECO:0000313" key="5">
    <source>
        <dbReference type="EnsemblProtists" id="EKX35620"/>
    </source>
</evidence>
<dbReference type="InterPro" id="IPR032675">
    <property type="entry name" value="LRR_dom_sf"/>
</dbReference>
<gene>
    <name evidence="4" type="ORF">GUITHDRAFT_146357</name>
</gene>
<feature type="compositionally biased region" description="Polar residues" evidence="3">
    <location>
        <begin position="1"/>
        <end position="15"/>
    </location>
</feature>
<protein>
    <submittedName>
        <fullName evidence="4 5">Uncharacterized protein</fullName>
    </submittedName>
</protein>
<keyword evidence="6" id="KW-1185">Reference proteome</keyword>
<proteinExistence type="predicted"/>
<dbReference type="PANTHER" id="PTHR24366">
    <property type="entry name" value="IG(IMMUNOGLOBULIN) AND LRR(LEUCINE RICH REPEAT) DOMAINS"/>
    <property type="match status" value="1"/>
</dbReference>
<evidence type="ECO:0000256" key="1">
    <source>
        <dbReference type="ARBA" id="ARBA00022614"/>
    </source>
</evidence>
<keyword evidence="1" id="KW-0433">Leucine-rich repeat</keyword>
<reference evidence="5" key="3">
    <citation type="submission" date="2016-03" db="UniProtKB">
        <authorList>
            <consortium name="EnsemblProtists"/>
        </authorList>
    </citation>
    <scope>IDENTIFICATION</scope>
</reference>
<name>L1IIH8_GUITC</name>
<dbReference type="PANTHER" id="PTHR24366:SF96">
    <property type="entry name" value="LEUCINE RICH REPEAT CONTAINING 53"/>
    <property type="match status" value="1"/>
</dbReference>
<evidence type="ECO:0000313" key="6">
    <source>
        <dbReference type="Proteomes" id="UP000011087"/>
    </source>
</evidence>
<sequence>MASKAQPTKKISSSRDPSKESKDKDTAAKTTKLLSGLSTSSSKPKPALASNKVKASKGKEGAQSKPGGSSQPNKPHKEEDATTAYISNFVAPDDPWKHHRSPYGGSLTLAENWERLKLVRSEQSFVAFSSSDLIKELHEGTGAAPCKSIHYADVIDRAIAARDQSLPLERVSLRGLDMEDFQFGQQLASRVVDLDMSSNLFTSLHRLALSWIRGLDLSGCRLHALPLLSDQTMPKLVCLNVSFNEIRALPSAEDMRALSSLRSLKMQNCMLNSLVSGQEFQLEPLVNLQILDVSFNLLSLPSELLALTKLQRLAELGIAGNEWCVHAEYEETCSAMRKRMATLKKIDATDVSKAFVGYGKAEEGERTTAADAPHAGVLVAGSGPAPPNAPGTHAGAHWTVPGPGPGSMWKLIEEPHNGPNKTYFLIAAAGSVFLEIGQSQGIMRSFQFTSSFQTTTWKLYVLILLYWMKNEQFISIRDISKFGVSLDSDVALLLV</sequence>
<dbReference type="KEGG" id="gtt:GUITHDRAFT_146357"/>
<dbReference type="Proteomes" id="UP000011087">
    <property type="component" value="Unassembled WGS sequence"/>
</dbReference>
<dbReference type="AlphaFoldDB" id="L1IIH8"/>
<dbReference type="EnsemblProtists" id="EKX35620">
    <property type="protein sequence ID" value="EKX35620"/>
    <property type="gene ID" value="GUITHDRAFT_146357"/>
</dbReference>
<feature type="compositionally biased region" description="Low complexity" evidence="3">
    <location>
        <begin position="28"/>
        <end position="43"/>
    </location>
</feature>
<reference evidence="4 6" key="1">
    <citation type="journal article" date="2012" name="Nature">
        <title>Algal genomes reveal evolutionary mosaicism and the fate of nucleomorphs.</title>
        <authorList>
            <consortium name="DOE Joint Genome Institute"/>
            <person name="Curtis B.A."/>
            <person name="Tanifuji G."/>
            <person name="Burki F."/>
            <person name="Gruber A."/>
            <person name="Irimia M."/>
            <person name="Maruyama S."/>
            <person name="Arias M.C."/>
            <person name="Ball S.G."/>
            <person name="Gile G.H."/>
            <person name="Hirakawa Y."/>
            <person name="Hopkins J.F."/>
            <person name="Kuo A."/>
            <person name="Rensing S.A."/>
            <person name="Schmutz J."/>
            <person name="Symeonidi A."/>
            <person name="Elias M."/>
            <person name="Eveleigh R.J."/>
            <person name="Herman E.K."/>
            <person name="Klute M.J."/>
            <person name="Nakayama T."/>
            <person name="Obornik M."/>
            <person name="Reyes-Prieto A."/>
            <person name="Armbrust E.V."/>
            <person name="Aves S.J."/>
            <person name="Beiko R.G."/>
            <person name="Coutinho P."/>
            <person name="Dacks J.B."/>
            <person name="Durnford D.G."/>
            <person name="Fast N.M."/>
            <person name="Green B.R."/>
            <person name="Grisdale C.J."/>
            <person name="Hempel F."/>
            <person name="Henrissat B."/>
            <person name="Hoppner M.P."/>
            <person name="Ishida K."/>
            <person name="Kim E."/>
            <person name="Koreny L."/>
            <person name="Kroth P.G."/>
            <person name="Liu Y."/>
            <person name="Malik S.B."/>
            <person name="Maier U.G."/>
            <person name="McRose D."/>
            <person name="Mock T."/>
            <person name="Neilson J.A."/>
            <person name="Onodera N.T."/>
            <person name="Poole A.M."/>
            <person name="Pritham E.J."/>
            <person name="Richards T.A."/>
            <person name="Rocap G."/>
            <person name="Roy S.W."/>
            <person name="Sarai C."/>
            <person name="Schaack S."/>
            <person name="Shirato S."/>
            <person name="Slamovits C.H."/>
            <person name="Spencer D.F."/>
            <person name="Suzuki S."/>
            <person name="Worden A.Z."/>
            <person name="Zauner S."/>
            <person name="Barry K."/>
            <person name="Bell C."/>
            <person name="Bharti A.K."/>
            <person name="Crow J.A."/>
            <person name="Grimwood J."/>
            <person name="Kramer R."/>
            <person name="Lindquist E."/>
            <person name="Lucas S."/>
            <person name="Salamov A."/>
            <person name="McFadden G.I."/>
            <person name="Lane C.E."/>
            <person name="Keeling P.J."/>
            <person name="Gray M.W."/>
            <person name="Grigoriev I.V."/>
            <person name="Archibald J.M."/>
        </authorList>
    </citation>
    <scope>NUCLEOTIDE SEQUENCE</scope>
    <source>
        <strain evidence="4 6">CCMP2712</strain>
    </source>
</reference>
<dbReference type="Gene3D" id="3.80.10.10">
    <property type="entry name" value="Ribonuclease Inhibitor"/>
    <property type="match status" value="2"/>
</dbReference>
<organism evidence="4">
    <name type="scientific">Guillardia theta (strain CCMP2712)</name>
    <name type="common">Cryptophyte</name>
    <dbReference type="NCBI Taxonomy" id="905079"/>
    <lineage>
        <taxon>Eukaryota</taxon>
        <taxon>Cryptophyceae</taxon>
        <taxon>Pyrenomonadales</taxon>
        <taxon>Geminigeraceae</taxon>
        <taxon>Guillardia</taxon>
    </lineage>
</organism>
<dbReference type="HOGENOM" id="CLU_551480_0_0_1"/>
<evidence type="ECO:0000256" key="3">
    <source>
        <dbReference type="SAM" id="MobiDB-lite"/>
    </source>
</evidence>
<dbReference type="RefSeq" id="XP_005822600.1">
    <property type="nucleotide sequence ID" value="XM_005822543.1"/>
</dbReference>
<dbReference type="GeneID" id="17292331"/>
<accession>L1IIH8</accession>
<dbReference type="PaxDb" id="55529-EKX35620"/>
<feature type="compositionally biased region" description="Basic and acidic residues" evidence="3">
    <location>
        <begin position="16"/>
        <end position="27"/>
    </location>
</feature>
<evidence type="ECO:0000256" key="2">
    <source>
        <dbReference type="ARBA" id="ARBA00022737"/>
    </source>
</evidence>
<keyword evidence="2" id="KW-0677">Repeat</keyword>